<dbReference type="Gene3D" id="1.10.30.50">
    <property type="match status" value="1"/>
</dbReference>
<comment type="similarity">
    <text evidence="1">Belongs to the Rv1128c/1148c/1588c/1702c/1945/3466 family.</text>
</comment>
<gene>
    <name evidence="3" type="ORF">KALB_6257</name>
</gene>
<dbReference type="SMART" id="SM00507">
    <property type="entry name" value="HNHc"/>
    <property type="match status" value="1"/>
</dbReference>
<accession>W5WFL9</accession>
<dbReference type="Proteomes" id="UP000019225">
    <property type="component" value="Chromosome"/>
</dbReference>
<dbReference type="Pfam" id="PF02720">
    <property type="entry name" value="DUF222"/>
    <property type="match status" value="1"/>
</dbReference>
<dbReference type="AlphaFoldDB" id="W5WFL9"/>
<dbReference type="EMBL" id="CP007155">
    <property type="protein sequence ID" value="AHH99617.1"/>
    <property type="molecule type" value="Genomic_DNA"/>
</dbReference>
<dbReference type="InterPro" id="IPR002711">
    <property type="entry name" value="HNH"/>
</dbReference>
<sequence>MAAFVDTPSVTELWRWGDAELLGAMQEAEGRLRREYAGLLAMIAEADARGVAERVGYPSLSELLRSVLLVSKREAKQRIVHAGVPVPVPLEPEQLSVIDRVLRELPPRVDQTERGHAVEVLAAAAQSLDASNLVPLGREIVNRLDPDGALPGEDELAHPRREFRYDTRRDGSVRFQGCLDAETGALLGAVLSPLAKPHNAHDTRSLTERQGDAFAELLETSTTPTEGGERPHIAVTVPYETLRTGLGTTELAPSAIRRLACDAKVIPVVLGSNSEPLDIGRISYTVPPHLRRALIVRDQHCAFPGCRRRPSTCHAHHIVHWANGGATALSNLVLLCGMHHRLVHHSAWTIHLVNGRPEFTPPSWLRRGRSPGWCSDQSA</sequence>
<organism evidence="3 4">
    <name type="scientific">Kutzneria albida DSM 43870</name>
    <dbReference type="NCBI Taxonomy" id="1449976"/>
    <lineage>
        <taxon>Bacteria</taxon>
        <taxon>Bacillati</taxon>
        <taxon>Actinomycetota</taxon>
        <taxon>Actinomycetes</taxon>
        <taxon>Pseudonocardiales</taxon>
        <taxon>Pseudonocardiaceae</taxon>
        <taxon>Kutzneria</taxon>
    </lineage>
</organism>
<dbReference type="InterPro" id="IPR003870">
    <property type="entry name" value="DUF222"/>
</dbReference>
<dbReference type="InterPro" id="IPR003615">
    <property type="entry name" value="HNH_nuc"/>
</dbReference>
<name>W5WFL9_9PSEU</name>
<dbReference type="GO" id="GO:0008270">
    <property type="term" value="F:zinc ion binding"/>
    <property type="evidence" value="ECO:0007669"/>
    <property type="project" value="InterPro"/>
</dbReference>
<feature type="domain" description="HNH nuclease" evidence="2">
    <location>
        <begin position="289"/>
        <end position="341"/>
    </location>
</feature>
<reference evidence="3 4" key="1">
    <citation type="journal article" date="2014" name="BMC Genomics">
        <title>Complete genome sequence of producer of the glycopeptide antibiotic Aculeximycin Kutzneria albida DSM 43870T, a representative of minor genus of Pseudonocardiaceae.</title>
        <authorList>
            <person name="Rebets Y."/>
            <person name="Tokovenko B."/>
            <person name="Lushchyk I."/>
            <person name="Ruckert C."/>
            <person name="Zaburannyi N."/>
            <person name="Bechthold A."/>
            <person name="Kalinowski J."/>
            <person name="Luzhetskyy A."/>
        </authorList>
    </citation>
    <scope>NUCLEOTIDE SEQUENCE [LARGE SCALE GENOMIC DNA]</scope>
    <source>
        <strain evidence="3">DSM 43870</strain>
    </source>
</reference>
<proteinExistence type="inferred from homology"/>
<dbReference type="CDD" id="cd00085">
    <property type="entry name" value="HNHc"/>
    <property type="match status" value="1"/>
</dbReference>
<dbReference type="KEGG" id="kal:KALB_6257"/>
<dbReference type="GO" id="GO:0004519">
    <property type="term" value="F:endonuclease activity"/>
    <property type="evidence" value="ECO:0007669"/>
    <property type="project" value="InterPro"/>
</dbReference>
<evidence type="ECO:0000256" key="1">
    <source>
        <dbReference type="ARBA" id="ARBA00023450"/>
    </source>
</evidence>
<evidence type="ECO:0000259" key="2">
    <source>
        <dbReference type="SMART" id="SM00507"/>
    </source>
</evidence>
<dbReference type="STRING" id="1449976.KALB_6257"/>
<dbReference type="GO" id="GO:0003676">
    <property type="term" value="F:nucleic acid binding"/>
    <property type="evidence" value="ECO:0007669"/>
    <property type="project" value="InterPro"/>
</dbReference>
<dbReference type="eggNOG" id="COG1403">
    <property type="taxonomic scope" value="Bacteria"/>
</dbReference>
<protein>
    <recommendedName>
        <fullName evidence="2">HNH nuclease domain-containing protein</fullName>
    </recommendedName>
</protein>
<keyword evidence="4" id="KW-1185">Reference proteome</keyword>
<dbReference type="Pfam" id="PF01844">
    <property type="entry name" value="HNH"/>
    <property type="match status" value="1"/>
</dbReference>
<evidence type="ECO:0000313" key="3">
    <source>
        <dbReference type="EMBL" id="AHH99617.1"/>
    </source>
</evidence>
<dbReference type="HOGENOM" id="CLU_022065_5_0_11"/>
<evidence type="ECO:0000313" key="4">
    <source>
        <dbReference type="Proteomes" id="UP000019225"/>
    </source>
</evidence>